<evidence type="ECO:0000259" key="2">
    <source>
        <dbReference type="Pfam" id="PF12697"/>
    </source>
</evidence>
<evidence type="ECO:0000313" key="3">
    <source>
        <dbReference type="EMBL" id="ACT59209.1"/>
    </source>
</evidence>
<dbReference type="OrthoDB" id="9799612at2"/>
<dbReference type="PANTHER" id="PTHR43798">
    <property type="entry name" value="MONOACYLGLYCEROL LIPASE"/>
    <property type="match status" value="1"/>
</dbReference>
<accession>C6XJB4</accession>
<evidence type="ECO:0000313" key="4">
    <source>
        <dbReference type="Proteomes" id="UP000002745"/>
    </source>
</evidence>
<dbReference type="ESTHER" id="hirbi-c6xjb4.1">
    <property type="family name" value="6_AlphaBeta_hydrolase"/>
</dbReference>
<proteinExistence type="predicted"/>
<sequence length="561" mass="62458">MNDQSPNTNAQTLGIQRAYVRSGTQNVHYRTTGSGPAVVMLHDSPRSSRLHTQTMRALANHFTVFALDTPGYGNSDPLPKKQLAISDFAIALHDTIQSLGLDGAPIYATHTSAKIALEYAANLASHTHLILDGLSIPKSPTSSAFIDAYMRPFQKDDAGGFIANEWTHIRDMLRWFPWFSPSTQNRMQLEVNANWIQEYTIDLFSAGPHYSDAYAAAMRYNPLEALRKIESPTTIGARIDDVLFESLQRIPREENTNLEVAKLPADTSGWLDWIISELKKGTVTQKKQPSSVKKTVGKSVYINSVAGQMHIHQLGEHPTDTILILDTPTLVLGQSWAEQLKEDFHILLPELPGFGESDPFTSPSANAFIDSLTDTLDVLAKDNVTILATGLSAPLAMKLAECSSDKVSSIIVDGGISVAAFPEPIHATDFTPHFDFNYSGSHLHEIWHMLRDSQTNWPWNNRQNTSIRKLTPLIKHENLYDSFLGILKQPKHYADAIDTCRELAHSLPKLPHSKMLFLHLDNDPAYIEVEKIASTMHNAILRKRPPCTKDAALIVTNFLEK</sequence>
<dbReference type="PANTHER" id="PTHR43798:SF31">
    <property type="entry name" value="AB HYDROLASE SUPERFAMILY PROTEIN YCLE"/>
    <property type="match status" value="1"/>
</dbReference>
<dbReference type="RefSeq" id="WP_015827359.1">
    <property type="nucleotide sequence ID" value="NC_012982.1"/>
</dbReference>
<dbReference type="GO" id="GO:0016787">
    <property type="term" value="F:hydrolase activity"/>
    <property type="evidence" value="ECO:0007669"/>
    <property type="project" value="UniProtKB-KW"/>
</dbReference>
<dbReference type="InterPro" id="IPR029058">
    <property type="entry name" value="AB_hydrolase_fold"/>
</dbReference>
<dbReference type="InterPro" id="IPR000073">
    <property type="entry name" value="AB_hydrolase_1"/>
</dbReference>
<dbReference type="STRING" id="582402.Hbal_1520"/>
<feature type="domain" description="AB hydrolase-1" evidence="2">
    <location>
        <begin position="38"/>
        <end position="249"/>
    </location>
</feature>
<dbReference type="Proteomes" id="UP000002745">
    <property type="component" value="Chromosome"/>
</dbReference>
<dbReference type="Gene3D" id="3.40.50.1820">
    <property type="entry name" value="alpha/beta hydrolase"/>
    <property type="match status" value="2"/>
</dbReference>
<name>C6XJB4_HIRBI</name>
<keyword evidence="4" id="KW-1185">Reference proteome</keyword>
<dbReference type="ESTHER" id="hirbi-c6xjb4.2">
    <property type="family name" value="6_AlphaBeta_hydrolase"/>
</dbReference>
<dbReference type="Pfam" id="PF12697">
    <property type="entry name" value="Abhydrolase_6"/>
    <property type="match status" value="1"/>
</dbReference>
<dbReference type="HOGENOM" id="CLU_489865_0_0_5"/>
<reference evidence="4" key="1">
    <citation type="journal article" date="2011" name="J. Bacteriol.">
        <title>Genome sequences of eight morphologically diverse alphaproteobacteria.</title>
        <authorList>
            <consortium name="US DOE Joint Genome Institute"/>
            <person name="Brown P.J."/>
            <person name="Kysela D.T."/>
            <person name="Buechlein A."/>
            <person name="Hemmerich C."/>
            <person name="Brun Y.V."/>
        </authorList>
    </citation>
    <scope>NUCLEOTIDE SEQUENCE [LARGE SCALE GENOMIC DNA]</scope>
    <source>
        <strain evidence="4">ATCC 49814 / DSM 5838 / IFAM 1418</strain>
    </source>
</reference>
<dbReference type="SUPFAM" id="SSF53474">
    <property type="entry name" value="alpha/beta-Hydrolases"/>
    <property type="match status" value="2"/>
</dbReference>
<dbReference type="KEGG" id="hba:Hbal_1520"/>
<organism evidence="3 4">
    <name type="scientific">Hirschia baltica (strain ATCC 49814 / DSM 5838 / IFAM 1418)</name>
    <dbReference type="NCBI Taxonomy" id="582402"/>
    <lineage>
        <taxon>Bacteria</taxon>
        <taxon>Pseudomonadati</taxon>
        <taxon>Pseudomonadota</taxon>
        <taxon>Alphaproteobacteria</taxon>
        <taxon>Hyphomonadales</taxon>
        <taxon>Hyphomonadaceae</taxon>
        <taxon>Hirschia</taxon>
    </lineage>
</organism>
<evidence type="ECO:0000256" key="1">
    <source>
        <dbReference type="ARBA" id="ARBA00022801"/>
    </source>
</evidence>
<dbReference type="GO" id="GO:0016020">
    <property type="term" value="C:membrane"/>
    <property type="evidence" value="ECO:0007669"/>
    <property type="project" value="TreeGrafter"/>
</dbReference>
<dbReference type="eggNOG" id="COG0596">
    <property type="taxonomic scope" value="Bacteria"/>
</dbReference>
<keyword evidence="1" id="KW-0378">Hydrolase</keyword>
<gene>
    <name evidence="3" type="ordered locus">Hbal_1520</name>
</gene>
<dbReference type="AlphaFoldDB" id="C6XJB4"/>
<protein>
    <recommendedName>
        <fullName evidence="2">AB hydrolase-1 domain-containing protein</fullName>
    </recommendedName>
</protein>
<dbReference type="InterPro" id="IPR050266">
    <property type="entry name" value="AB_hydrolase_sf"/>
</dbReference>
<dbReference type="EMBL" id="CP001678">
    <property type="protein sequence ID" value="ACT59209.1"/>
    <property type="molecule type" value="Genomic_DNA"/>
</dbReference>